<proteinExistence type="predicted"/>
<name>A0AAN7GT64_9MYRT</name>
<gene>
    <name evidence="1" type="ORF">SAY87_012294</name>
</gene>
<dbReference type="EMBL" id="JAXIOK010000021">
    <property type="protein sequence ID" value="KAK4745982.1"/>
    <property type="molecule type" value="Genomic_DNA"/>
</dbReference>
<evidence type="ECO:0000313" key="1">
    <source>
        <dbReference type="EMBL" id="KAK4745982.1"/>
    </source>
</evidence>
<dbReference type="AlphaFoldDB" id="A0AAN7GT64"/>
<keyword evidence="2" id="KW-1185">Reference proteome</keyword>
<organism evidence="1 2">
    <name type="scientific">Trapa incisa</name>
    <dbReference type="NCBI Taxonomy" id="236973"/>
    <lineage>
        <taxon>Eukaryota</taxon>
        <taxon>Viridiplantae</taxon>
        <taxon>Streptophyta</taxon>
        <taxon>Embryophyta</taxon>
        <taxon>Tracheophyta</taxon>
        <taxon>Spermatophyta</taxon>
        <taxon>Magnoliopsida</taxon>
        <taxon>eudicotyledons</taxon>
        <taxon>Gunneridae</taxon>
        <taxon>Pentapetalae</taxon>
        <taxon>rosids</taxon>
        <taxon>malvids</taxon>
        <taxon>Myrtales</taxon>
        <taxon>Lythraceae</taxon>
        <taxon>Trapa</taxon>
    </lineage>
</organism>
<protein>
    <submittedName>
        <fullName evidence="1">Uncharacterized protein</fullName>
    </submittedName>
</protein>
<evidence type="ECO:0000313" key="2">
    <source>
        <dbReference type="Proteomes" id="UP001345219"/>
    </source>
</evidence>
<accession>A0AAN7GT64</accession>
<reference evidence="1 2" key="1">
    <citation type="journal article" date="2023" name="Hortic Res">
        <title>Pangenome of water caltrop reveals structural variations and asymmetric subgenome divergence after allopolyploidization.</title>
        <authorList>
            <person name="Zhang X."/>
            <person name="Chen Y."/>
            <person name="Wang L."/>
            <person name="Yuan Y."/>
            <person name="Fang M."/>
            <person name="Shi L."/>
            <person name="Lu R."/>
            <person name="Comes H.P."/>
            <person name="Ma Y."/>
            <person name="Chen Y."/>
            <person name="Huang G."/>
            <person name="Zhou Y."/>
            <person name="Zheng Z."/>
            <person name="Qiu Y."/>
        </authorList>
    </citation>
    <scope>NUCLEOTIDE SEQUENCE [LARGE SCALE GENOMIC DNA]</scope>
    <source>
        <tissue evidence="1">Roots</tissue>
    </source>
</reference>
<dbReference type="Proteomes" id="UP001345219">
    <property type="component" value="Chromosome 10"/>
</dbReference>
<comment type="caution">
    <text evidence="1">The sequence shown here is derived from an EMBL/GenBank/DDBJ whole genome shotgun (WGS) entry which is preliminary data.</text>
</comment>
<sequence length="60" mass="7014">MPQYEDKWINLDCWLEATELKSFHSDCHGRDSLVSVRICQLQERYTEKSPMVCTPHGVDS</sequence>